<feature type="transmembrane region" description="Helical" evidence="1">
    <location>
        <begin position="43"/>
        <end position="65"/>
    </location>
</feature>
<evidence type="ECO:0000313" key="3">
    <source>
        <dbReference type="RefSeq" id="XP_011497164.1"/>
    </source>
</evidence>
<dbReference type="KEGG" id="csol:105361610"/>
<sequence length="118" mass="13532">MKIHSNHLGTVMTNILSKLRKDYEYFKKPAGQDPMGKLIGSTYFIMPVFFFAISSLKSVLVYNNWQMLNMISYWVVPISTMILTCTSVTFASAYLRKKDDTLNHYFGGNGLKSFYSNC</sequence>
<dbReference type="RefSeq" id="XP_011497164.1">
    <property type="nucleotide sequence ID" value="XM_011498862.1"/>
</dbReference>
<keyword evidence="1" id="KW-0472">Membrane</keyword>
<feature type="transmembrane region" description="Helical" evidence="1">
    <location>
        <begin position="71"/>
        <end position="95"/>
    </location>
</feature>
<dbReference type="AlphaFoldDB" id="A0AAJ6YFK4"/>
<dbReference type="Proteomes" id="UP000695007">
    <property type="component" value="Unplaced"/>
</dbReference>
<accession>A0AAJ6YFK4</accession>
<dbReference type="GeneID" id="105361610"/>
<keyword evidence="1" id="KW-1133">Transmembrane helix</keyword>
<gene>
    <name evidence="3" type="primary">LOC105361610</name>
</gene>
<evidence type="ECO:0000313" key="2">
    <source>
        <dbReference type="Proteomes" id="UP000695007"/>
    </source>
</evidence>
<proteinExistence type="predicted"/>
<organism evidence="2 3">
    <name type="scientific">Ceratosolen solmsi marchali</name>
    <dbReference type="NCBI Taxonomy" id="326594"/>
    <lineage>
        <taxon>Eukaryota</taxon>
        <taxon>Metazoa</taxon>
        <taxon>Ecdysozoa</taxon>
        <taxon>Arthropoda</taxon>
        <taxon>Hexapoda</taxon>
        <taxon>Insecta</taxon>
        <taxon>Pterygota</taxon>
        <taxon>Neoptera</taxon>
        <taxon>Endopterygota</taxon>
        <taxon>Hymenoptera</taxon>
        <taxon>Apocrita</taxon>
        <taxon>Proctotrupomorpha</taxon>
        <taxon>Chalcidoidea</taxon>
        <taxon>Agaonidae</taxon>
        <taxon>Agaoninae</taxon>
        <taxon>Ceratosolen</taxon>
    </lineage>
</organism>
<keyword evidence="2" id="KW-1185">Reference proteome</keyword>
<keyword evidence="1" id="KW-0812">Transmembrane</keyword>
<reference evidence="3" key="1">
    <citation type="submission" date="2025-08" db="UniProtKB">
        <authorList>
            <consortium name="RefSeq"/>
        </authorList>
    </citation>
    <scope>IDENTIFICATION</scope>
</reference>
<evidence type="ECO:0000256" key="1">
    <source>
        <dbReference type="SAM" id="Phobius"/>
    </source>
</evidence>
<name>A0AAJ6YFK4_9HYME</name>
<protein>
    <submittedName>
        <fullName evidence="3">Uncharacterized protein LOC105361610</fullName>
    </submittedName>
</protein>